<dbReference type="EMBL" id="NOKQ01000235">
    <property type="protein sequence ID" value="OZS77435.1"/>
    <property type="molecule type" value="Genomic_DNA"/>
</dbReference>
<dbReference type="Pfam" id="PF14275">
    <property type="entry name" value="DUF4362"/>
    <property type="match status" value="1"/>
</dbReference>
<proteinExistence type="predicted"/>
<protein>
    <recommendedName>
        <fullName evidence="4">DUF4362 domain-containing protein</fullName>
    </recommendedName>
</protein>
<name>A0A264W1L0_9BACL</name>
<dbReference type="OrthoDB" id="2455631at2"/>
<sequence>MIGRDFLKKLFIIMLLTSSILAACQSNEVAQVINRQGDFENLQNLNPFIENVKVGTPDRLHYISYGEEGEEITSKLVFDGNKIKSSLHVGWPTIEEYECETAEKQEFEETISLYLRNCSGDFEGDLELISYPLNSDED</sequence>
<dbReference type="PROSITE" id="PS51257">
    <property type="entry name" value="PROKAR_LIPOPROTEIN"/>
    <property type="match status" value="1"/>
</dbReference>
<keyword evidence="1" id="KW-0732">Signal</keyword>
<accession>A0A264W1L0</accession>
<feature type="chain" id="PRO_5038880786" description="DUF4362 domain-containing protein" evidence="1">
    <location>
        <begin position="23"/>
        <end position="138"/>
    </location>
</feature>
<evidence type="ECO:0008006" key="4">
    <source>
        <dbReference type="Google" id="ProtNLM"/>
    </source>
</evidence>
<dbReference type="Proteomes" id="UP000217065">
    <property type="component" value="Unassembled WGS sequence"/>
</dbReference>
<feature type="signal peptide" evidence="1">
    <location>
        <begin position="1"/>
        <end position="22"/>
    </location>
</feature>
<evidence type="ECO:0000313" key="3">
    <source>
        <dbReference type="Proteomes" id="UP000217065"/>
    </source>
</evidence>
<evidence type="ECO:0000313" key="2">
    <source>
        <dbReference type="EMBL" id="OZS77435.1"/>
    </source>
</evidence>
<dbReference type="InterPro" id="IPR025372">
    <property type="entry name" value="DUF4362"/>
</dbReference>
<evidence type="ECO:0000256" key="1">
    <source>
        <dbReference type="SAM" id="SignalP"/>
    </source>
</evidence>
<keyword evidence="3" id="KW-1185">Reference proteome</keyword>
<organism evidence="2 3">
    <name type="scientific">Tetzosporium hominis</name>
    <dbReference type="NCBI Taxonomy" id="2020506"/>
    <lineage>
        <taxon>Bacteria</taxon>
        <taxon>Bacillati</taxon>
        <taxon>Bacillota</taxon>
        <taxon>Bacilli</taxon>
        <taxon>Bacillales</taxon>
        <taxon>Caryophanaceae</taxon>
        <taxon>Tetzosporium</taxon>
    </lineage>
</organism>
<reference evidence="2 3" key="1">
    <citation type="submission" date="2017-07" db="EMBL/GenBank/DDBJ databases">
        <title>Tetzosporium hominis gen.nov. sp.nov.</title>
        <authorList>
            <person name="Tetz G."/>
            <person name="Tetz V."/>
        </authorList>
    </citation>
    <scope>NUCLEOTIDE SEQUENCE [LARGE SCALE GENOMIC DNA]</scope>
    <source>
        <strain evidence="2 3">VT-49</strain>
    </source>
</reference>
<gene>
    <name evidence="2" type="ORF">CF394_11370</name>
</gene>
<dbReference type="AlphaFoldDB" id="A0A264W1L0"/>
<comment type="caution">
    <text evidence="2">The sequence shown here is derived from an EMBL/GenBank/DDBJ whole genome shotgun (WGS) entry which is preliminary data.</text>
</comment>